<evidence type="ECO:0000313" key="1">
    <source>
        <dbReference type="EMBL" id="TNC68507.1"/>
    </source>
</evidence>
<dbReference type="Proteomes" id="UP000305709">
    <property type="component" value="Unassembled WGS sequence"/>
</dbReference>
<reference evidence="1 2" key="1">
    <citation type="submission" date="2019-06" db="EMBL/GenBank/DDBJ databases">
        <authorList>
            <person name="Jiang L."/>
        </authorList>
    </citation>
    <scope>NUCLEOTIDE SEQUENCE [LARGE SCALE GENOMIC DNA]</scope>
    <source>
        <strain evidence="1 2">YIM 48858</strain>
    </source>
</reference>
<sequence length="102" mass="11373">MDGSDRLSDLFSLADLVEEWGAAVPRWNPTAGERWDRLAQRRYEAEQSLRSRLRRLPTCVLRTSPLLTDVDFSLAGIRVEGCPSLDAACRAWAAEARRLAGG</sequence>
<comment type="caution">
    <text evidence="1">The sequence shown here is derived from an EMBL/GenBank/DDBJ whole genome shotgun (WGS) entry which is preliminary data.</text>
</comment>
<accession>A0A5C4NA74</accession>
<name>A0A5C4NA74_9RHOB</name>
<dbReference type="EMBL" id="VDFV01000024">
    <property type="protein sequence ID" value="TNC68507.1"/>
    <property type="molecule type" value="Genomic_DNA"/>
</dbReference>
<gene>
    <name evidence="1" type="ORF">FHG71_14575</name>
</gene>
<dbReference type="OrthoDB" id="9928175at2"/>
<keyword evidence="2" id="KW-1185">Reference proteome</keyword>
<dbReference type="RefSeq" id="WP_139082429.1">
    <property type="nucleotide sequence ID" value="NZ_VDFV01000024.1"/>
</dbReference>
<proteinExistence type="predicted"/>
<dbReference type="AlphaFoldDB" id="A0A5C4NA74"/>
<organism evidence="1 2">
    <name type="scientific">Rubellimicrobium roseum</name>
    <dbReference type="NCBI Taxonomy" id="687525"/>
    <lineage>
        <taxon>Bacteria</taxon>
        <taxon>Pseudomonadati</taxon>
        <taxon>Pseudomonadota</taxon>
        <taxon>Alphaproteobacteria</taxon>
        <taxon>Rhodobacterales</taxon>
        <taxon>Roseobacteraceae</taxon>
        <taxon>Rubellimicrobium</taxon>
    </lineage>
</organism>
<evidence type="ECO:0000313" key="2">
    <source>
        <dbReference type="Proteomes" id="UP000305709"/>
    </source>
</evidence>
<protein>
    <submittedName>
        <fullName evidence="1">Uncharacterized protein</fullName>
    </submittedName>
</protein>